<feature type="domain" description="Chitin-binding type-2" evidence="7">
    <location>
        <begin position="149"/>
        <end position="206"/>
    </location>
</feature>
<sequence length="211" mass="21035">MSLLSLLICHIVSHIECINSCSVDTALGIYAICGSCVDYVTCIGATGILQTCTGGLIFDSVVGSCNTVERGVCGGCSVDTALGIYAICGSCVDYVTCIGATAIPQTCTGGLIFDSVGGSCNTVERGVCGGIPTSPVTSPVTSPPNPVCISSCTDTSATGIFAICGSCVDYIICANGLSLPQTCTGELIFDSVTGTCTTVEGGVCGGYASFT</sequence>
<reference evidence="8 9" key="1">
    <citation type="journal article" date="2013" name="Nature">
        <title>Insights into bilaterian evolution from three spiralian genomes.</title>
        <authorList>
            <person name="Simakov O."/>
            <person name="Marletaz F."/>
            <person name="Cho S.J."/>
            <person name="Edsinger-Gonzales E."/>
            <person name="Havlak P."/>
            <person name="Hellsten U."/>
            <person name="Kuo D.H."/>
            <person name="Larsson T."/>
            <person name="Lv J."/>
            <person name="Arendt D."/>
            <person name="Savage R."/>
            <person name="Osoegawa K."/>
            <person name="de Jong P."/>
            <person name="Grimwood J."/>
            <person name="Chapman J.A."/>
            <person name="Shapiro H."/>
            <person name="Aerts A."/>
            <person name="Otillar R.P."/>
            <person name="Terry A.Y."/>
            <person name="Boore J.L."/>
            <person name="Grigoriev I.V."/>
            <person name="Lindberg D.R."/>
            <person name="Seaver E.C."/>
            <person name="Weisblat D.A."/>
            <person name="Putnam N.H."/>
            <person name="Rokhsar D.S."/>
        </authorList>
    </citation>
    <scope>NUCLEOTIDE SEQUENCE [LARGE SCALE GENOMIC DNA]</scope>
</reference>
<evidence type="ECO:0000256" key="6">
    <source>
        <dbReference type="SAM" id="SignalP"/>
    </source>
</evidence>
<dbReference type="OMA" id="CVVNPCT"/>
<dbReference type="EMBL" id="KB201508">
    <property type="protein sequence ID" value="ESO96258.1"/>
    <property type="molecule type" value="Genomic_DNA"/>
</dbReference>
<dbReference type="AlphaFoldDB" id="V3ZXI9"/>
<dbReference type="Pfam" id="PF01607">
    <property type="entry name" value="CBM_14"/>
    <property type="match status" value="3"/>
</dbReference>
<keyword evidence="9" id="KW-1185">Reference proteome</keyword>
<evidence type="ECO:0000256" key="5">
    <source>
        <dbReference type="ARBA" id="ARBA00023180"/>
    </source>
</evidence>
<dbReference type="PANTHER" id="PTHR23301:SF0">
    <property type="entry name" value="CHITIN-BINDING TYPE-2 DOMAIN-CONTAINING PROTEIN-RELATED"/>
    <property type="match status" value="1"/>
</dbReference>
<keyword evidence="1" id="KW-0147">Chitin-binding</keyword>
<accession>V3ZXI9</accession>
<dbReference type="KEGG" id="lgi:LOTGIDRAFT_176616"/>
<dbReference type="SUPFAM" id="SSF57625">
    <property type="entry name" value="Invertebrate chitin-binding proteins"/>
    <property type="match status" value="3"/>
</dbReference>
<dbReference type="SMART" id="SM00494">
    <property type="entry name" value="ChtBD2"/>
    <property type="match status" value="3"/>
</dbReference>
<keyword evidence="3" id="KW-0677">Repeat</keyword>
<protein>
    <recommendedName>
        <fullName evidence="7">Chitin-binding type-2 domain-containing protein</fullName>
    </recommendedName>
</protein>
<organism evidence="8 9">
    <name type="scientific">Lottia gigantea</name>
    <name type="common">Giant owl limpet</name>
    <dbReference type="NCBI Taxonomy" id="225164"/>
    <lineage>
        <taxon>Eukaryota</taxon>
        <taxon>Metazoa</taxon>
        <taxon>Spiralia</taxon>
        <taxon>Lophotrochozoa</taxon>
        <taxon>Mollusca</taxon>
        <taxon>Gastropoda</taxon>
        <taxon>Patellogastropoda</taxon>
        <taxon>Lottioidea</taxon>
        <taxon>Lottiidae</taxon>
        <taxon>Lottia</taxon>
    </lineage>
</organism>
<feature type="domain" description="Chitin-binding type-2" evidence="7">
    <location>
        <begin position="18"/>
        <end position="75"/>
    </location>
</feature>
<dbReference type="GO" id="GO:0008061">
    <property type="term" value="F:chitin binding"/>
    <property type="evidence" value="ECO:0007669"/>
    <property type="project" value="UniProtKB-KW"/>
</dbReference>
<name>V3ZXI9_LOTGI</name>
<dbReference type="PROSITE" id="PS50940">
    <property type="entry name" value="CHIT_BIND_II"/>
    <property type="match status" value="3"/>
</dbReference>
<dbReference type="InterPro" id="IPR036508">
    <property type="entry name" value="Chitin-bd_dom_sf"/>
</dbReference>
<keyword evidence="4" id="KW-1015">Disulfide bond</keyword>
<evidence type="ECO:0000256" key="3">
    <source>
        <dbReference type="ARBA" id="ARBA00022737"/>
    </source>
</evidence>
<dbReference type="PANTHER" id="PTHR23301">
    <property type="entry name" value="CHITIN BINDING PERITROPHIN-A"/>
    <property type="match status" value="1"/>
</dbReference>
<dbReference type="HOGENOM" id="CLU_1306105_0_0_1"/>
<keyword evidence="2 6" id="KW-0732">Signal</keyword>
<feature type="chain" id="PRO_5004715564" description="Chitin-binding type-2 domain-containing protein" evidence="6">
    <location>
        <begin position="18"/>
        <end position="211"/>
    </location>
</feature>
<dbReference type="RefSeq" id="XP_009053054.1">
    <property type="nucleotide sequence ID" value="XM_009054806.1"/>
</dbReference>
<evidence type="ECO:0000256" key="2">
    <source>
        <dbReference type="ARBA" id="ARBA00022729"/>
    </source>
</evidence>
<dbReference type="InterPro" id="IPR002557">
    <property type="entry name" value="Chitin-bd_dom"/>
</dbReference>
<evidence type="ECO:0000313" key="8">
    <source>
        <dbReference type="EMBL" id="ESO96258.1"/>
    </source>
</evidence>
<feature type="domain" description="Chitin-binding type-2" evidence="7">
    <location>
        <begin position="90"/>
        <end position="130"/>
    </location>
</feature>
<dbReference type="Proteomes" id="UP000030746">
    <property type="component" value="Unassembled WGS sequence"/>
</dbReference>
<evidence type="ECO:0000313" key="9">
    <source>
        <dbReference type="Proteomes" id="UP000030746"/>
    </source>
</evidence>
<dbReference type="Gene3D" id="2.170.140.10">
    <property type="entry name" value="Chitin binding domain"/>
    <property type="match status" value="3"/>
</dbReference>
<dbReference type="CTD" id="20243877"/>
<dbReference type="OrthoDB" id="6020543at2759"/>
<proteinExistence type="predicted"/>
<evidence type="ECO:0000256" key="1">
    <source>
        <dbReference type="ARBA" id="ARBA00022669"/>
    </source>
</evidence>
<gene>
    <name evidence="8" type="ORF">LOTGIDRAFT_176616</name>
</gene>
<dbReference type="GeneID" id="20243877"/>
<dbReference type="GO" id="GO:0005576">
    <property type="term" value="C:extracellular region"/>
    <property type="evidence" value="ECO:0007669"/>
    <property type="project" value="InterPro"/>
</dbReference>
<dbReference type="STRING" id="225164.V3ZXI9"/>
<evidence type="ECO:0000259" key="7">
    <source>
        <dbReference type="PROSITE" id="PS50940"/>
    </source>
</evidence>
<dbReference type="InterPro" id="IPR051940">
    <property type="entry name" value="Chitin_bind-dev_reg"/>
</dbReference>
<feature type="signal peptide" evidence="6">
    <location>
        <begin position="1"/>
        <end position="17"/>
    </location>
</feature>
<keyword evidence="5" id="KW-0325">Glycoprotein</keyword>
<evidence type="ECO:0000256" key="4">
    <source>
        <dbReference type="ARBA" id="ARBA00023157"/>
    </source>
</evidence>